<dbReference type="Proteomes" id="UP000195569">
    <property type="component" value="Unassembled WGS sequence"/>
</dbReference>
<evidence type="ECO:0000259" key="1">
    <source>
        <dbReference type="Pfam" id="PF04471"/>
    </source>
</evidence>
<protein>
    <recommendedName>
        <fullName evidence="1">Restriction endonuclease type IV Mrr domain-containing protein</fullName>
    </recommendedName>
</protein>
<dbReference type="GO" id="GO:0003677">
    <property type="term" value="F:DNA binding"/>
    <property type="evidence" value="ECO:0007669"/>
    <property type="project" value="InterPro"/>
</dbReference>
<dbReference type="OrthoDB" id="819552at2"/>
<dbReference type="RefSeq" id="WP_087738479.1">
    <property type="nucleotide sequence ID" value="NZ_CYGY02000068.1"/>
</dbReference>
<dbReference type="GO" id="GO:0004519">
    <property type="term" value="F:endonuclease activity"/>
    <property type="evidence" value="ECO:0007669"/>
    <property type="project" value="InterPro"/>
</dbReference>
<keyword evidence="3" id="KW-1185">Reference proteome</keyword>
<dbReference type="Pfam" id="PF04471">
    <property type="entry name" value="Mrr_cat"/>
    <property type="match status" value="1"/>
</dbReference>
<organism evidence="2 3">
    <name type="scientific">Paraburkholderia piptadeniae</name>
    <dbReference type="NCBI Taxonomy" id="1701573"/>
    <lineage>
        <taxon>Bacteria</taxon>
        <taxon>Pseudomonadati</taxon>
        <taxon>Pseudomonadota</taxon>
        <taxon>Betaproteobacteria</taxon>
        <taxon>Burkholderiales</taxon>
        <taxon>Burkholderiaceae</taxon>
        <taxon>Paraburkholderia</taxon>
    </lineage>
</organism>
<reference evidence="2" key="1">
    <citation type="submission" date="2016-12" db="EMBL/GenBank/DDBJ databases">
        <authorList>
            <person name="Moulin L."/>
        </authorList>
    </citation>
    <scope>NUCLEOTIDE SEQUENCE [LARGE SCALE GENOMIC DNA]</scope>
    <source>
        <strain evidence="2">STM 7183</strain>
    </source>
</reference>
<dbReference type="GO" id="GO:0009307">
    <property type="term" value="P:DNA restriction-modification system"/>
    <property type="evidence" value="ECO:0007669"/>
    <property type="project" value="InterPro"/>
</dbReference>
<proteinExistence type="predicted"/>
<dbReference type="InterPro" id="IPR007560">
    <property type="entry name" value="Restrct_endonuc_IV_Mrr"/>
</dbReference>
<sequence>MSSLKPSAVKFIKLGYGGEWEAQCLSSGTLRFGYHETPDDLCVRGDWEAVRELWIGLRNGNGGTATRDTDQIRAFYTTGPDSVFITFSGGYLYWCQPVGQVEVLDDGSRLRRTLCGWHNRSLAGVPLTMDRLSGHLLKVQGFRGTICNVDARDYLVRKINDEPLPEVSAAIAAEAAHKLAIVDLCRLLTWQDFELLVDLLFSTSGWRRTGAVGRTQKTVDLELELPTTGEKAFVQVKSDATVASLSEYVEQFGSSAAYARMFFVWHTGALPEHTAIEGVTLLGPTRLAQLILDSGLSRWLREKVS</sequence>
<evidence type="ECO:0000313" key="2">
    <source>
        <dbReference type="EMBL" id="SIT49264.1"/>
    </source>
</evidence>
<accession>A0A1N7SPB1</accession>
<dbReference type="EMBL" id="CYGY02000068">
    <property type="protein sequence ID" value="SIT49264.1"/>
    <property type="molecule type" value="Genomic_DNA"/>
</dbReference>
<feature type="domain" description="Restriction endonuclease type IV Mrr" evidence="1">
    <location>
        <begin position="188"/>
        <end position="259"/>
    </location>
</feature>
<gene>
    <name evidence="2" type="ORF">BN2476_680035</name>
</gene>
<comment type="caution">
    <text evidence="2">The sequence shown here is derived from an EMBL/GenBank/DDBJ whole genome shotgun (WGS) entry which is preliminary data.</text>
</comment>
<evidence type="ECO:0000313" key="3">
    <source>
        <dbReference type="Proteomes" id="UP000195569"/>
    </source>
</evidence>
<name>A0A1N7SPB1_9BURK</name>
<dbReference type="AlphaFoldDB" id="A0A1N7SPB1"/>